<evidence type="ECO:0000313" key="4">
    <source>
        <dbReference type="Proteomes" id="UP000191039"/>
    </source>
</evidence>
<evidence type="ECO:0000259" key="2">
    <source>
        <dbReference type="Pfam" id="PF08534"/>
    </source>
</evidence>
<dbReference type="Gene3D" id="3.40.30.10">
    <property type="entry name" value="Glutaredoxin"/>
    <property type="match status" value="1"/>
</dbReference>
<proteinExistence type="predicted"/>
<accession>A0A1Q4HLZ6</accession>
<protein>
    <recommendedName>
        <fullName evidence="2">Redoxin domain-containing protein</fullName>
    </recommendedName>
</protein>
<dbReference type="EMBL" id="MIJD01000258">
    <property type="protein sequence ID" value="OPE50425.1"/>
    <property type="molecule type" value="Genomic_DNA"/>
</dbReference>
<evidence type="ECO:0000313" key="3">
    <source>
        <dbReference type="EMBL" id="OPE50425.1"/>
    </source>
</evidence>
<dbReference type="AlphaFoldDB" id="A0A1Q4HLZ6"/>
<feature type="region of interest" description="Disordered" evidence="1">
    <location>
        <begin position="135"/>
        <end position="154"/>
    </location>
</feature>
<feature type="region of interest" description="Disordered" evidence="1">
    <location>
        <begin position="1"/>
        <end position="22"/>
    </location>
</feature>
<dbReference type="GO" id="GO:0016491">
    <property type="term" value="F:oxidoreductase activity"/>
    <property type="evidence" value="ECO:0007669"/>
    <property type="project" value="InterPro"/>
</dbReference>
<reference evidence="3 4" key="1">
    <citation type="submission" date="2016-09" db="EMBL/GenBank/DDBJ databases">
        <title>genome sequences of unsequenced Mycobacteria.</title>
        <authorList>
            <person name="Greninger A.L."/>
            <person name="Jerome K.R."/>
            <person name="Mcnair B."/>
            <person name="Wallis C."/>
            <person name="Fang F."/>
        </authorList>
    </citation>
    <scope>NUCLEOTIDE SEQUENCE [LARGE SCALE GENOMIC DNA]</scope>
    <source>
        <strain evidence="3 4">BM1</strain>
    </source>
</reference>
<dbReference type="SUPFAM" id="SSF52833">
    <property type="entry name" value="Thioredoxin-like"/>
    <property type="match status" value="1"/>
</dbReference>
<gene>
    <name evidence="3" type="ORF">BV510_21005</name>
</gene>
<dbReference type="Pfam" id="PF08534">
    <property type="entry name" value="Redoxin"/>
    <property type="match status" value="1"/>
</dbReference>
<organism evidence="3 4">
    <name type="scientific">Mycolicibacterium diernhoferi</name>
    <dbReference type="NCBI Taxonomy" id="1801"/>
    <lineage>
        <taxon>Bacteria</taxon>
        <taxon>Bacillati</taxon>
        <taxon>Actinomycetota</taxon>
        <taxon>Actinomycetes</taxon>
        <taxon>Mycobacteriales</taxon>
        <taxon>Mycobacteriaceae</taxon>
        <taxon>Mycolicibacterium</taxon>
    </lineage>
</organism>
<sequence length="154" mass="16785">MDSDYTLLPLGLPEPEDDGRAAHLPGTKLPDIVLTDSDGVSVDLAQLPAGRTIVYLYPLTGRPGVDLPDGWDATPGARRCSTEACNFRDHYTELQELGVQAVYGLSSQDVDYQAEVIERLHLPFSMLSDRSSASRRPSICRHSARPATQSCTRG</sequence>
<evidence type="ECO:0000256" key="1">
    <source>
        <dbReference type="SAM" id="MobiDB-lite"/>
    </source>
</evidence>
<feature type="domain" description="Redoxin" evidence="2">
    <location>
        <begin position="25"/>
        <end position="133"/>
    </location>
</feature>
<dbReference type="STRING" id="1801.BRW64_02535"/>
<dbReference type="InterPro" id="IPR013740">
    <property type="entry name" value="Redoxin"/>
</dbReference>
<dbReference type="CDD" id="cd03017">
    <property type="entry name" value="PRX_BCP"/>
    <property type="match status" value="1"/>
</dbReference>
<dbReference type="InterPro" id="IPR036249">
    <property type="entry name" value="Thioredoxin-like_sf"/>
</dbReference>
<name>A0A1Q4HLZ6_9MYCO</name>
<comment type="caution">
    <text evidence="3">The sequence shown here is derived from an EMBL/GenBank/DDBJ whole genome shotgun (WGS) entry which is preliminary data.</text>
</comment>
<dbReference type="Proteomes" id="UP000191039">
    <property type="component" value="Unassembled WGS sequence"/>
</dbReference>